<dbReference type="Proteomes" id="UP001497516">
    <property type="component" value="Chromosome 1"/>
</dbReference>
<accession>A0AAV2CM52</accession>
<feature type="compositionally biased region" description="Basic and acidic residues" evidence="1">
    <location>
        <begin position="55"/>
        <end position="71"/>
    </location>
</feature>
<name>A0AAV2CM52_9ROSI</name>
<reference evidence="2 3" key="1">
    <citation type="submission" date="2024-04" db="EMBL/GenBank/DDBJ databases">
        <authorList>
            <person name="Fracassetti M."/>
        </authorList>
    </citation>
    <scope>NUCLEOTIDE SEQUENCE [LARGE SCALE GENOMIC DNA]</scope>
</reference>
<proteinExistence type="predicted"/>
<sequence>MLQSSSALESSTEPILMDVLVRGVVSQRREEDSCRRKKKEEGKKRRNRGGLRAQLGKDEEKMRDCEIAGPY</sequence>
<organism evidence="2 3">
    <name type="scientific">Linum trigynum</name>
    <dbReference type="NCBI Taxonomy" id="586398"/>
    <lineage>
        <taxon>Eukaryota</taxon>
        <taxon>Viridiplantae</taxon>
        <taxon>Streptophyta</taxon>
        <taxon>Embryophyta</taxon>
        <taxon>Tracheophyta</taxon>
        <taxon>Spermatophyta</taxon>
        <taxon>Magnoliopsida</taxon>
        <taxon>eudicotyledons</taxon>
        <taxon>Gunneridae</taxon>
        <taxon>Pentapetalae</taxon>
        <taxon>rosids</taxon>
        <taxon>fabids</taxon>
        <taxon>Malpighiales</taxon>
        <taxon>Linaceae</taxon>
        <taxon>Linum</taxon>
    </lineage>
</organism>
<evidence type="ECO:0000256" key="1">
    <source>
        <dbReference type="SAM" id="MobiDB-lite"/>
    </source>
</evidence>
<gene>
    <name evidence="2" type="ORF">LTRI10_LOCUS5039</name>
</gene>
<dbReference type="EMBL" id="OZ034813">
    <property type="protein sequence ID" value="CAL1357405.1"/>
    <property type="molecule type" value="Genomic_DNA"/>
</dbReference>
<evidence type="ECO:0000313" key="2">
    <source>
        <dbReference type="EMBL" id="CAL1357405.1"/>
    </source>
</evidence>
<keyword evidence="3" id="KW-1185">Reference proteome</keyword>
<feature type="region of interest" description="Disordered" evidence="1">
    <location>
        <begin position="27"/>
        <end position="71"/>
    </location>
</feature>
<evidence type="ECO:0000313" key="3">
    <source>
        <dbReference type="Proteomes" id="UP001497516"/>
    </source>
</evidence>
<feature type="compositionally biased region" description="Basic and acidic residues" evidence="1">
    <location>
        <begin position="27"/>
        <end position="43"/>
    </location>
</feature>
<dbReference type="AlphaFoldDB" id="A0AAV2CM52"/>
<protein>
    <submittedName>
        <fullName evidence="2">Uncharacterized protein</fullName>
    </submittedName>
</protein>